<dbReference type="STRING" id="364200.SAMN04488515_1118"/>
<reference evidence="1 2" key="1">
    <citation type="submission" date="2016-10" db="EMBL/GenBank/DDBJ databases">
        <authorList>
            <person name="de Groot N.N."/>
        </authorList>
    </citation>
    <scope>NUCLEOTIDE SEQUENCE [LARGE SCALE GENOMIC DNA]</scope>
    <source>
        <strain evidence="1 2">DSM 17925</strain>
    </source>
</reference>
<gene>
    <name evidence="1" type="ORF">SAMN04488515_1118</name>
</gene>
<dbReference type="EMBL" id="FOIZ01000001">
    <property type="protein sequence ID" value="SEW11435.1"/>
    <property type="molecule type" value="Genomic_DNA"/>
</dbReference>
<dbReference type="OrthoDB" id="7874985at2"/>
<protein>
    <submittedName>
        <fullName evidence="1">Uncharacterized protein</fullName>
    </submittedName>
</protein>
<organism evidence="1 2">
    <name type="scientific">Cognatiyoonia koreensis</name>
    <dbReference type="NCBI Taxonomy" id="364200"/>
    <lineage>
        <taxon>Bacteria</taxon>
        <taxon>Pseudomonadati</taxon>
        <taxon>Pseudomonadota</taxon>
        <taxon>Alphaproteobacteria</taxon>
        <taxon>Rhodobacterales</taxon>
        <taxon>Paracoccaceae</taxon>
        <taxon>Cognatiyoonia</taxon>
    </lineage>
</organism>
<dbReference type="Proteomes" id="UP000199167">
    <property type="component" value="Unassembled WGS sequence"/>
</dbReference>
<dbReference type="AlphaFoldDB" id="A0A1I0PBC7"/>
<evidence type="ECO:0000313" key="1">
    <source>
        <dbReference type="EMBL" id="SEW11435.1"/>
    </source>
</evidence>
<evidence type="ECO:0000313" key="2">
    <source>
        <dbReference type="Proteomes" id="UP000199167"/>
    </source>
</evidence>
<dbReference type="PROSITE" id="PS51257">
    <property type="entry name" value="PROKAR_LIPOPROTEIN"/>
    <property type="match status" value="1"/>
</dbReference>
<keyword evidence="2" id="KW-1185">Reference proteome</keyword>
<accession>A0A1I0PBC7</accession>
<name>A0A1I0PBC7_9RHOB</name>
<sequence>MTLRSLSIFVLLAGCSTDANHIGNPLLLPISGFGTAVENQEYTQRRGRVELAVKTNYPEILNEIRSGDGPSLRMAMDAAQVPVRDRPARITQLQGDLGLYSGNPGALVTALMVYGT</sequence>
<proteinExistence type="predicted"/>